<dbReference type="InterPro" id="IPR010982">
    <property type="entry name" value="Lambda_DNA-bd_dom_sf"/>
</dbReference>
<dbReference type="EMBL" id="CP021744">
    <property type="protein sequence ID" value="ARZ65777.1"/>
    <property type="molecule type" value="Genomic_DNA"/>
</dbReference>
<dbReference type="Proteomes" id="UP000195755">
    <property type="component" value="Chromosome"/>
</dbReference>
<evidence type="ECO:0000313" key="3">
    <source>
        <dbReference type="Proteomes" id="UP000195755"/>
    </source>
</evidence>
<dbReference type="GO" id="GO:0003677">
    <property type="term" value="F:DNA binding"/>
    <property type="evidence" value="ECO:0007669"/>
    <property type="project" value="InterPro"/>
</dbReference>
<dbReference type="RefSeq" id="WP_199843771.1">
    <property type="nucleotide sequence ID" value="NZ_CP021744.1"/>
</dbReference>
<dbReference type="SUPFAM" id="SSF47413">
    <property type="entry name" value="lambda repressor-like DNA-binding domains"/>
    <property type="match status" value="1"/>
</dbReference>
<dbReference type="Gene3D" id="1.10.260.40">
    <property type="entry name" value="lambda repressor-like DNA-binding domains"/>
    <property type="match status" value="1"/>
</dbReference>
<dbReference type="KEGG" id="salj:SMD11_0110"/>
<accession>A0A1Z2KUN9</accession>
<protein>
    <recommendedName>
        <fullName evidence="1">HTH cro/C1-type domain-containing protein</fullName>
    </recommendedName>
</protein>
<evidence type="ECO:0000313" key="2">
    <source>
        <dbReference type="EMBL" id="ARZ65777.1"/>
    </source>
</evidence>
<gene>
    <name evidence="2" type="ORF">SMD11_0110</name>
</gene>
<dbReference type="CDD" id="cd00093">
    <property type="entry name" value="HTH_XRE"/>
    <property type="match status" value="1"/>
</dbReference>
<sequence length="68" mass="7145">MTPQEPGDPLRALRLRQGLSQAGLAGVTHSVVSRLEAGRHSPTVRSLSRPAEALGAGLVLDLTPPEPR</sequence>
<dbReference type="Pfam" id="PF01381">
    <property type="entry name" value="HTH_3"/>
    <property type="match status" value="1"/>
</dbReference>
<dbReference type="SMART" id="SM00530">
    <property type="entry name" value="HTH_XRE"/>
    <property type="match status" value="1"/>
</dbReference>
<dbReference type="PROSITE" id="PS50943">
    <property type="entry name" value="HTH_CROC1"/>
    <property type="match status" value="1"/>
</dbReference>
<feature type="domain" description="HTH cro/C1-type" evidence="1">
    <location>
        <begin position="10"/>
        <end position="62"/>
    </location>
</feature>
<dbReference type="InterPro" id="IPR001387">
    <property type="entry name" value="Cro/C1-type_HTH"/>
</dbReference>
<name>A0A1Z2KUN9_9ACTN</name>
<evidence type="ECO:0000259" key="1">
    <source>
        <dbReference type="PROSITE" id="PS50943"/>
    </source>
</evidence>
<organism evidence="2 3">
    <name type="scientific">Streptomyces albireticuli</name>
    <dbReference type="NCBI Taxonomy" id="1940"/>
    <lineage>
        <taxon>Bacteria</taxon>
        <taxon>Bacillati</taxon>
        <taxon>Actinomycetota</taxon>
        <taxon>Actinomycetes</taxon>
        <taxon>Kitasatosporales</taxon>
        <taxon>Streptomycetaceae</taxon>
        <taxon>Streptomyces</taxon>
    </lineage>
</organism>
<proteinExistence type="predicted"/>
<reference evidence="2 3" key="1">
    <citation type="submission" date="2017-06" db="EMBL/GenBank/DDBJ databases">
        <title>Streptomyces albireticuli Genome sequencing and assembly.</title>
        <authorList>
            <person name="Wang Y."/>
            <person name="Du B."/>
            <person name="Ding Y."/>
            <person name="Liu H."/>
            <person name="Hou Q."/>
            <person name="Liu K."/>
            <person name="Yao L."/>
            <person name="Wang C."/>
        </authorList>
    </citation>
    <scope>NUCLEOTIDE SEQUENCE [LARGE SCALE GENOMIC DNA]</scope>
    <source>
        <strain evidence="2 3">MDJK11</strain>
    </source>
</reference>
<dbReference type="AlphaFoldDB" id="A0A1Z2KUN9"/>